<dbReference type="GO" id="GO:0005737">
    <property type="term" value="C:cytoplasm"/>
    <property type="evidence" value="ECO:0007669"/>
    <property type="project" value="TreeGrafter"/>
</dbReference>
<dbReference type="EMBL" id="JRHO01000014">
    <property type="protein sequence ID" value="KGK97836.1"/>
    <property type="molecule type" value="Genomic_DNA"/>
</dbReference>
<comment type="similarity">
    <text evidence="4">Belongs to the tRNA-intron endonuclease family. Archaeal long subfamily.</text>
</comment>
<feature type="active site" evidence="4">
    <location>
        <position position="287"/>
    </location>
</feature>
<evidence type="ECO:0000256" key="2">
    <source>
        <dbReference type="ARBA" id="ARBA00023239"/>
    </source>
</evidence>
<comment type="function">
    <text evidence="3">Endonuclease that removes tRNA introns. Cleaves pre-tRNA at the 5'- and 3'-splice sites to release the intron. The products are an intron and two tRNA half-molecules bearing 2',3' cyclic phosphate and 5'-OH termini. Recognizes a pseudosymmetric substrate in which 2 bulged loops of 3 bases are separated by a stem of 4 bp.</text>
</comment>
<evidence type="ECO:0000313" key="7">
    <source>
        <dbReference type="EMBL" id="KGK97836.1"/>
    </source>
</evidence>
<dbReference type="NCBIfam" id="NF006795">
    <property type="entry name" value="PRK09300.1-3"/>
    <property type="match status" value="1"/>
</dbReference>
<dbReference type="Gene3D" id="3.40.1170.20">
    <property type="entry name" value="tRNA intron endonuclease, N-terminal domain"/>
    <property type="match status" value="1"/>
</dbReference>
<dbReference type="InterPro" id="IPR006677">
    <property type="entry name" value="tRNA_intron_Endonuc_cat-like"/>
</dbReference>
<dbReference type="HAMAP" id="MF_01834">
    <property type="entry name" value="EndA_long"/>
    <property type="match status" value="1"/>
</dbReference>
<keyword evidence="2 4" id="KW-0456">Lyase</keyword>
<comment type="caution">
    <text evidence="7">The sequence shown here is derived from an EMBL/GenBank/DDBJ whole genome shotgun (WGS) entry which is preliminary data.</text>
</comment>
<dbReference type="Pfam" id="PF01974">
    <property type="entry name" value="tRNA_int_endo"/>
    <property type="match status" value="2"/>
</dbReference>
<evidence type="ECO:0000256" key="3">
    <source>
        <dbReference type="ARBA" id="ARBA00024798"/>
    </source>
</evidence>
<dbReference type="EC" id="4.6.1.16" evidence="4"/>
<evidence type="ECO:0000256" key="4">
    <source>
        <dbReference type="HAMAP-Rule" id="MF_01834"/>
    </source>
</evidence>
<dbReference type="Gene3D" id="3.40.1350.150">
    <property type="match status" value="1"/>
</dbReference>
<feature type="domain" description="tRNA intron endonuclease N-terminal" evidence="6">
    <location>
        <begin position="182"/>
        <end position="246"/>
    </location>
</feature>
<feature type="active site" evidence="4">
    <location>
        <position position="298"/>
    </location>
</feature>
<dbReference type="GO" id="GO:0006388">
    <property type="term" value="P:tRNA splicing, via endonucleolytic cleavage and ligation"/>
    <property type="evidence" value="ECO:0007669"/>
    <property type="project" value="UniProtKB-UniRule"/>
</dbReference>
<dbReference type="NCBIfam" id="TIGR00324">
    <property type="entry name" value="endA"/>
    <property type="match status" value="2"/>
</dbReference>
<comment type="function">
    <text evidence="4">Endonuclease that removes tRNA introns. Cleaves pre-tRNA at the 5' and 3' splice sites to release the intron. The products are an intron and two tRNA half-molecules bearing 2',3' cyclic phosphate and 5'-OH termini. Recognizes a pseudosymmetric substrate in which 2 bulged loops of 3 bases are separated by a stem of 4 bp.</text>
</comment>
<dbReference type="InterPro" id="IPR006678">
    <property type="entry name" value="tRNA_intron_Endonuc_N"/>
</dbReference>
<dbReference type="OrthoDB" id="46045at2157"/>
<dbReference type="InterPro" id="IPR011856">
    <property type="entry name" value="tRNA_endonuc-like_dom_sf"/>
</dbReference>
<accession>A0A099T0U3</accession>
<comment type="catalytic activity">
    <reaction evidence="4">
        <text>pretRNA = a 3'-half-tRNA molecule with a 5'-OH end + a 5'-half-tRNA molecule with a 2',3'-cyclic phosphate end + an intron with a 2',3'-cyclic phosphate and a 5'-hydroxyl terminus.</text>
        <dbReference type="EC" id="4.6.1.16"/>
    </reaction>
</comment>
<feature type="domain" description="tRNA intron endonuclease catalytic" evidence="5">
    <location>
        <begin position="75"/>
        <end position="158"/>
    </location>
</feature>
<gene>
    <name evidence="4" type="primary">endA</name>
    <name evidence="7" type="ORF">LI82_08690</name>
</gene>
<feature type="domain" description="tRNA intron endonuclease N-terminal" evidence="6">
    <location>
        <begin position="1"/>
        <end position="64"/>
    </location>
</feature>
<name>A0A099T0U3_METMT</name>
<dbReference type="InterPro" id="IPR023516">
    <property type="entry name" value="tRNA_splic_arch_long"/>
</dbReference>
<dbReference type="Pfam" id="PF02778">
    <property type="entry name" value="tRNA_int_endo_N"/>
    <property type="match status" value="2"/>
</dbReference>
<dbReference type="GO" id="GO:0000213">
    <property type="term" value="F:tRNA-intron lyase activity"/>
    <property type="evidence" value="ECO:0007669"/>
    <property type="project" value="UniProtKB-UniRule"/>
</dbReference>
<dbReference type="PANTHER" id="PTHR21227">
    <property type="entry name" value="TRNA-SPLICING ENDONUCLEASE SUBUNIT SEN2"/>
    <property type="match status" value="1"/>
</dbReference>
<dbReference type="PANTHER" id="PTHR21227:SF0">
    <property type="entry name" value="TRNA-SPLICING ENDONUCLEASE SUBUNIT SEN2"/>
    <property type="match status" value="1"/>
</dbReference>
<keyword evidence="8" id="KW-1185">Reference proteome</keyword>
<dbReference type="InterPro" id="IPR036740">
    <property type="entry name" value="tRNA_intron_Endonuc_N_sf"/>
</dbReference>
<dbReference type="GO" id="GO:0003676">
    <property type="term" value="F:nucleic acid binding"/>
    <property type="evidence" value="ECO:0007669"/>
    <property type="project" value="InterPro"/>
</dbReference>
<keyword evidence="1 4" id="KW-0819">tRNA processing</keyword>
<dbReference type="SUPFAM" id="SSF55267">
    <property type="entry name" value="tRNA-intron endonuclease N-terminal domain-like"/>
    <property type="match status" value="2"/>
</dbReference>
<dbReference type="InterPro" id="IPR036167">
    <property type="entry name" value="tRNA_intron_Endo_cat-like_sf"/>
</dbReference>
<dbReference type="SUPFAM" id="SSF53032">
    <property type="entry name" value="tRNA-intron endonuclease catalytic domain-like"/>
    <property type="match status" value="2"/>
</dbReference>
<dbReference type="Proteomes" id="UP000029859">
    <property type="component" value="Unassembled WGS sequence"/>
</dbReference>
<evidence type="ECO:0000256" key="1">
    <source>
        <dbReference type="ARBA" id="ARBA00022694"/>
    </source>
</evidence>
<reference evidence="7 8" key="1">
    <citation type="submission" date="2014-09" db="EMBL/GenBank/DDBJ databases">
        <title>Draft genome sequence of an obligately methylotrophic methanogen, Methanococcoides methylutens, isolated from marine sediment.</title>
        <authorList>
            <person name="Guan Y."/>
            <person name="Ngugi D.K."/>
            <person name="Blom J."/>
            <person name="Ali S."/>
            <person name="Ferry J.G."/>
            <person name="Stingl U."/>
        </authorList>
    </citation>
    <scope>NUCLEOTIDE SEQUENCE [LARGE SCALE GENOMIC DNA]</scope>
    <source>
        <strain evidence="7 8">DSM 2657</strain>
    </source>
</reference>
<dbReference type="GeneID" id="69200565"/>
<comment type="subunit">
    <text evidence="4">Homodimer.</text>
</comment>
<feature type="domain" description="tRNA intron endonuclease catalytic" evidence="5">
    <location>
        <begin position="257"/>
        <end position="343"/>
    </location>
</feature>
<evidence type="ECO:0000259" key="6">
    <source>
        <dbReference type="Pfam" id="PF02778"/>
    </source>
</evidence>
<dbReference type="AlphaFoldDB" id="A0A099T0U3"/>
<organism evidence="7 8">
    <name type="scientific">Methanococcoides methylutens</name>
    <dbReference type="NCBI Taxonomy" id="2226"/>
    <lineage>
        <taxon>Archaea</taxon>
        <taxon>Methanobacteriati</taxon>
        <taxon>Methanobacteriota</taxon>
        <taxon>Stenosarchaea group</taxon>
        <taxon>Methanomicrobia</taxon>
        <taxon>Methanosarcinales</taxon>
        <taxon>Methanosarcinaceae</taxon>
        <taxon>Methanococcoides</taxon>
    </lineage>
</organism>
<dbReference type="Gene3D" id="3.40.1350.10">
    <property type="match status" value="1"/>
</dbReference>
<sequence length="351" mass="40211">MRAEIIKDRVLVEKKAINELYNTGYYGRPKDNGLELTLIEAAYLAYRGKIEVENDGKVLDFAGFFKKASTLQPAFELKYIVYKDIRERGFYVQPGVTDFRVYPRGSHPGKGAAKQFVYVRSERVPMPLKDLLRSLNAAENVRKQMILAIVDEESDITFYEVKRPRIKGGMGDTLYPDINTDATFLEDRVIVWDEDASTTLFENGFYGKPLDKQRLQLSLVESRYLMENGVINITDRQDTELDSESFTEIASKIEPEFLLKNSVYTDLREKGVVPKTGFKFGSHFRVYAQVESPAKIPHSEYLVHSIPSDHEFRLPVMSRAVRLANSVRKSMLYAIPTDEGIDYIDIGRVKM</sequence>
<dbReference type="RefSeq" id="WP_048194934.1">
    <property type="nucleotide sequence ID" value="NZ_CAAGSM010000001.1"/>
</dbReference>
<feature type="active site" evidence="4">
    <location>
        <position position="329"/>
    </location>
</feature>
<proteinExistence type="inferred from homology"/>
<dbReference type="InterPro" id="IPR006676">
    <property type="entry name" value="tRNA_splic"/>
</dbReference>
<evidence type="ECO:0000259" key="5">
    <source>
        <dbReference type="Pfam" id="PF01974"/>
    </source>
</evidence>
<dbReference type="CDD" id="cd22363">
    <property type="entry name" value="tRNA-intron_lyase_C"/>
    <property type="match status" value="2"/>
</dbReference>
<evidence type="ECO:0000313" key="8">
    <source>
        <dbReference type="Proteomes" id="UP000029859"/>
    </source>
</evidence>
<protein>
    <recommendedName>
        <fullName evidence="4">tRNA-splicing endonuclease</fullName>
        <ecNumber evidence="4">4.6.1.16</ecNumber>
    </recommendedName>
    <alternativeName>
        <fullName evidence="4">tRNA-intron endonuclease</fullName>
    </alternativeName>
</protein>